<reference evidence="1" key="1">
    <citation type="submission" date="2023-08" db="EMBL/GenBank/DDBJ databases">
        <title>Reference Genome Resource for the Citrus Pathogen Phytophthora citrophthora.</title>
        <authorList>
            <person name="Moller H."/>
            <person name="Coetzee B."/>
            <person name="Rose L.J."/>
            <person name="Van Niekerk J.M."/>
        </authorList>
    </citation>
    <scope>NUCLEOTIDE SEQUENCE</scope>
    <source>
        <strain evidence="1">STE-U-9442</strain>
    </source>
</reference>
<accession>A0AAD9GQH0</accession>
<keyword evidence="2" id="KW-1185">Reference proteome</keyword>
<organism evidence="1 2">
    <name type="scientific">Phytophthora citrophthora</name>
    <dbReference type="NCBI Taxonomy" id="4793"/>
    <lineage>
        <taxon>Eukaryota</taxon>
        <taxon>Sar</taxon>
        <taxon>Stramenopiles</taxon>
        <taxon>Oomycota</taxon>
        <taxon>Peronosporomycetes</taxon>
        <taxon>Peronosporales</taxon>
        <taxon>Peronosporaceae</taxon>
        <taxon>Phytophthora</taxon>
    </lineage>
</organism>
<proteinExistence type="predicted"/>
<name>A0AAD9GQH0_9STRA</name>
<evidence type="ECO:0000313" key="1">
    <source>
        <dbReference type="EMBL" id="KAK1943154.1"/>
    </source>
</evidence>
<dbReference type="Proteomes" id="UP001259832">
    <property type="component" value="Unassembled WGS sequence"/>
</dbReference>
<protein>
    <submittedName>
        <fullName evidence="1">Uncharacterized protein</fullName>
    </submittedName>
</protein>
<dbReference type="AlphaFoldDB" id="A0AAD9GQH0"/>
<dbReference type="EMBL" id="JASMQC010000008">
    <property type="protein sequence ID" value="KAK1943154.1"/>
    <property type="molecule type" value="Genomic_DNA"/>
</dbReference>
<gene>
    <name evidence="1" type="ORF">P3T76_005791</name>
</gene>
<evidence type="ECO:0000313" key="2">
    <source>
        <dbReference type="Proteomes" id="UP001259832"/>
    </source>
</evidence>
<comment type="caution">
    <text evidence="1">The sequence shown here is derived from an EMBL/GenBank/DDBJ whole genome shotgun (WGS) entry which is preliminary data.</text>
</comment>
<sequence length="168" mass="18538">MTPRQRSNRRSNAPDQILIPVTILHTTLVTIKGSPRTEDLLNDAEFRRIVEHQFAVETGIQTGSLDWTNVALGPPSTSGTTRVGDPLQPSITVPFKILQPIEGSSTTPDPTSTEPDVARKPTKAEMMAMITTLDSRITALDTKVSDQNTMIDELEDKMSDSNEYIFLN</sequence>